<protein>
    <submittedName>
        <fullName evidence="1">Uncharacterized protein</fullName>
    </submittedName>
</protein>
<reference evidence="1 2" key="1">
    <citation type="submission" date="2018-09" db="EMBL/GenBank/DDBJ databases">
        <title>Genomic investigation of the strawberry pathogen Phytophthora fragariae indicates pathogenicity is determined by transcriptional variation in three key races.</title>
        <authorList>
            <person name="Adams T.M."/>
            <person name="Armitage A.D."/>
            <person name="Sobczyk M.K."/>
            <person name="Bates H.J."/>
            <person name="Dunwell J.M."/>
            <person name="Nellist C.F."/>
            <person name="Harrison R.J."/>
        </authorList>
    </citation>
    <scope>NUCLEOTIDE SEQUENCE [LARGE SCALE GENOMIC DNA]</scope>
    <source>
        <strain evidence="1 2">BC-23</strain>
    </source>
</reference>
<dbReference type="EMBL" id="QXGC01005566">
    <property type="protein sequence ID" value="KAE9164892.1"/>
    <property type="molecule type" value="Genomic_DNA"/>
</dbReference>
<organism evidence="1 2">
    <name type="scientific">Phytophthora fragariae</name>
    <dbReference type="NCBI Taxonomy" id="53985"/>
    <lineage>
        <taxon>Eukaryota</taxon>
        <taxon>Sar</taxon>
        <taxon>Stramenopiles</taxon>
        <taxon>Oomycota</taxon>
        <taxon>Peronosporomycetes</taxon>
        <taxon>Peronosporales</taxon>
        <taxon>Peronosporaceae</taxon>
        <taxon>Phytophthora</taxon>
    </lineage>
</organism>
<gene>
    <name evidence="1" type="ORF">PF004_g29678</name>
</gene>
<dbReference type="AlphaFoldDB" id="A0A6G0MEU0"/>
<evidence type="ECO:0000313" key="1">
    <source>
        <dbReference type="EMBL" id="KAE9164892.1"/>
    </source>
</evidence>
<sequence length="249" mass="27051">MQLTSKTSQDLAPTGDDIDVEIGVIPTVTGAINLLTKIAKIAVKTRFTLFTQLQAHSKFPDPYAKLTSKYLNDASMFHGGDCRVPHLMEYNGYAGYANLAVTLPTSLNVKDIVTRDYEPVVLTSTDRFSTNLISGCIAVAYSVGISLFVTLDDATLLTDKKQTALKNILTWALGVPEIDPTFVTIVSISTSTGEVVTRISVPPSVSATYPTAPQLVTQLYQNARTATFAATWMVGDELYKRVLFPTLFA</sequence>
<name>A0A6G0MEU0_9STRA</name>
<evidence type="ECO:0000313" key="2">
    <source>
        <dbReference type="Proteomes" id="UP000476176"/>
    </source>
</evidence>
<comment type="caution">
    <text evidence="1">The sequence shown here is derived from an EMBL/GenBank/DDBJ whole genome shotgun (WGS) entry which is preliminary data.</text>
</comment>
<accession>A0A6G0MEU0</accession>
<proteinExistence type="predicted"/>
<dbReference type="Proteomes" id="UP000476176">
    <property type="component" value="Unassembled WGS sequence"/>
</dbReference>